<dbReference type="Pfam" id="PF12274">
    <property type="entry name" value="DUF3615"/>
    <property type="match status" value="1"/>
</dbReference>
<dbReference type="PANTHER" id="PTHR33120">
    <property type="entry name" value="EXPRESSED PROTEIN-RELATED"/>
    <property type="match status" value="1"/>
</dbReference>
<proteinExistence type="predicted"/>
<keyword evidence="3" id="KW-1185">Reference proteome</keyword>
<dbReference type="Gramene" id="TuG1812G0100001256.01.T01">
    <property type="protein sequence ID" value="TuG1812G0100001256.01.T01"/>
    <property type="gene ID" value="TuG1812G0100001256.01"/>
</dbReference>
<name>A0A8R7JYW3_TRIUA</name>
<dbReference type="PANTHER" id="PTHR33120:SF39">
    <property type="entry name" value="OS01G0314000 PROTEIN"/>
    <property type="match status" value="1"/>
</dbReference>
<dbReference type="InterPro" id="IPR022059">
    <property type="entry name" value="DUF3615"/>
</dbReference>
<feature type="domain" description="DUF3615" evidence="1">
    <location>
        <begin position="124"/>
        <end position="225"/>
    </location>
</feature>
<reference evidence="2" key="3">
    <citation type="submission" date="2022-06" db="UniProtKB">
        <authorList>
            <consortium name="EnsemblPlants"/>
        </authorList>
    </citation>
    <scope>IDENTIFICATION</scope>
</reference>
<evidence type="ECO:0000313" key="3">
    <source>
        <dbReference type="Proteomes" id="UP000015106"/>
    </source>
</evidence>
<dbReference type="EnsemblPlants" id="TuG1812G0100001256.01.T01">
    <property type="protein sequence ID" value="TuG1812G0100001256.01.T01"/>
    <property type="gene ID" value="TuG1812G0100001256.01"/>
</dbReference>
<protein>
    <recommendedName>
        <fullName evidence="1">DUF3615 domain-containing protein</fullName>
    </recommendedName>
</protein>
<dbReference type="Proteomes" id="UP000015106">
    <property type="component" value="Chromosome 1"/>
</dbReference>
<evidence type="ECO:0000313" key="2">
    <source>
        <dbReference type="EnsemblPlants" id="TuG1812G0100001256.01.T01"/>
    </source>
</evidence>
<accession>A0A8R7JYW3</accession>
<sequence>MSSERALCFFCFAFCGTYAVSLLNNKRWLSSADILRLSTMLLPSPLLDDLPHPPLEEERFIAAFKLITRKRNLLIRWYKRWVELADAALHKYAQQTGAHYQLHIIYGRKRNLLIRWYKRWVDLADAALHKYAQQTGAHYQLHIIYGIGSVHDEFNMDHSFHISFMAWPKDPSRAREAPVFFFAEALLSGSDFCEEDITLCCIVQPSPSEVDRCHTCLGKFQIDHPGDSESFAGGQYYIMDGISK</sequence>
<organism evidence="2 3">
    <name type="scientific">Triticum urartu</name>
    <name type="common">Red wild einkorn</name>
    <name type="synonym">Crithodium urartu</name>
    <dbReference type="NCBI Taxonomy" id="4572"/>
    <lineage>
        <taxon>Eukaryota</taxon>
        <taxon>Viridiplantae</taxon>
        <taxon>Streptophyta</taxon>
        <taxon>Embryophyta</taxon>
        <taxon>Tracheophyta</taxon>
        <taxon>Spermatophyta</taxon>
        <taxon>Magnoliopsida</taxon>
        <taxon>Liliopsida</taxon>
        <taxon>Poales</taxon>
        <taxon>Poaceae</taxon>
        <taxon>BOP clade</taxon>
        <taxon>Pooideae</taxon>
        <taxon>Triticodae</taxon>
        <taxon>Triticeae</taxon>
        <taxon>Triticinae</taxon>
        <taxon>Triticum</taxon>
    </lineage>
</organism>
<dbReference type="AlphaFoldDB" id="A0A8R7JYW3"/>
<evidence type="ECO:0000259" key="1">
    <source>
        <dbReference type="Pfam" id="PF12274"/>
    </source>
</evidence>
<reference evidence="2" key="2">
    <citation type="submission" date="2018-03" db="EMBL/GenBank/DDBJ databases">
        <title>The Triticum urartu genome reveals the dynamic nature of wheat genome evolution.</title>
        <authorList>
            <person name="Ling H."/>
            <person name="Ma B."/>
            <person name="Shi X."/>
            <person name="Liu H."/>
            <person name="Dong L."/>
            <person name="Sun H."/>
            <person name="Cao Y."/>
            <person name="Gao Q."/>
            <person name="Zheng S."/>
            <person name="Li Y."/>
            <person name="Yu Y."/>
            <person name="Du H."/>
            <person name="Qi M."/>
            <person name="Li Y."/>
            <person name="Yu H."/>
            <person name="Cui Y."/>
            <person name="Wang N."/>
            <person name="Chen C."/>
            <person name="Wu H."/>
            <person name="Zhao Y."/>
            <person name="Zhang J."/>
            <person name="Li Y."/>
            <person name="Zhou W."/>
            <person name="Zhang B."/>
            <person name="Hu W."/>
            <person name="Eijk M."/>
            <person name="Tang J."/>
            <person name="Witsenboer H."/>
            <person name="Zhao S."/>
            <person name="Li Z."/>
            <person name="Zhang A."/>
            <person name="Wang D."/>
            <person name="Liang C."/>
        </authorList>
    </citation>
    <scope>NUCLEOTIDE SEQUENCE [LARGE SCALE GENOMIC DNA]</scope>
    <source>
        <strain evidence="2">cv. G1812</strain>
    </source>
</reference>
<reference evidence="3" key="1">
    <citation type="journal article" date="2013" name="Nature">
        <title>Draft genome of the wheat A-genome progenitor Triticum urartu.</title>
        <authorList>
            <person name="Ling H.Q."/>
            <person name="Zhao S."/>
            <person name="Liu D."/>
            <person name="Wang J."/>
            <person name="Sun H."/>
            <person name="Zhang C."/>
            <person name="Fan H."/>
            <person name="Li D."/>
            <person name="Dong L."/>
            <person name="Tao Y."/>
            <person name="Gao C."/>
            <person name="Wu H."/>
            <person name="Li Y."/>
            <person name="Cui Y."/>
            <person name="Guo X."/>
            <person name="Zheng S."/>
            <person name="Wang B."/>
            <person name="Yu K."/>
            <person name="Liang Q."/>
            <person name="Yang W."/>
            <person name="Lou X."/>
            <person name="Chen J."/>
            <person name="Feng M."/>
            <person name="Jian J."/>
            <person name="Zhang X."/>
            <person name="Luo G."/>
            <person name="Jiang Y."/>
            <person name="Liu J."/>
            <person name="Wang Z."/>
            <person name="Sha Y."/>
            <person name="Zhang B."/>
            <person name="Wu H."/>
            <person name="Tang D."/>
            <person name="Shen Q."/>
            <person name="Xue P."/>
            <person name="Zou S."/>
            <person name="Wang X."/>
            <person name="Liu X."/>
            <person name="Wang F."/>
            <person name="Yang Y."/>
            <person name="An X."/>
            <person name="Dong Z."/>
            <person name="Zhang K."/>
            <person name="Zhang X."/>
            <person name="Luo M.C."/>
            <person name="Dvorak J."/>
            <person name="Tong Y."/>
            <person name="Wang J."/>
            <person name="Yang H."/>
            <person name="Li Z."/>
            <person name="Wang D."/>
            <person name="Zhang A."/>
            <person name="Wang J."/>
        </authorList>
    </citation>
    <scope>NUCLEOTIDE SEQUENCE</scope>
    <source>
        <strain evidence="3">cv. G1812</strain>
    </source>
</reference>